<dbReference type="InterPro" id="IPR050270">
    <property type="entry name" value="DegV_domain_contain"/>
</dbReference>
<dbReference type="Pfam" id="PF02734">
    <property type="entry name" value="Dak2"/>
    <property type="match status" value="1"/>
</dbReference>
<organism evidence="3 4">
    <name type="scientific">Actinomyces urogenitalis</name>
    <dbReference type="NCBI Taxonomy" id="103621"/>
    <lineage>
        <taxon>Bacteria</taxon>
        <taxon>Bacillati</taxon>
        <taxon>Actinomycetota</taxon>
        <taxon>Actinomycetes</taxon>
        <taxon>Actinomycetales</taxon>
        <taxon>Actinomycetaceae</taxon>
        <taxon>Actinomyces</taxon>
    </lineage>
</organism>
<dbReference type="InterPro" id="IPR033470">
    <property type="entry name" value="FakA-like_C"/>
</dbReference>
<dbReference type="PANTHER" id="PTHR33434:SF4">
    <property type="entry name" value="PHOSPHATASE PROTEIN"/>
    <property type="match status" value="1"/>
</dbReference>
<reference evidence="3 4" key="1">
    <citation type="submission" date="2017-12" db="EMBL/GenBank/DDBJ databases">
        <title>Phylogenetic diversity of female urinary microbiome.</title>
        <authorList>
            <person name="Thomas-White K."/>
            <person name="Wolfe A.J."/>
        </authorList>
    </citation>
    <scope>NUCLEOTIDE SEQUENCE [LARGE SCALE GENOMIC DNA]</scope>
    <source>
        <strain evidence="3 4">UMB0319</strain>
    </source>
</reference>
<keyword evidence="3" id="KW-0808">Transferase</keyword>
<dbReference type="GO" id="GO:0006071">
    <property type="term" value="P:glycerol metabolic process"/>
    <property type="evidence" value="ECO:0007669"/>
    <property type="project" value="InterPro"/>
</dbReference>
<accession>A0A2I1KVR0</accession>
<dbReference type="InterPro" id="IPR004007">
    <property type="entry name" value="DhaL_dom"/>
</dbReference>
<dbReference type="PANTHER" id="PTHR33434">
    <property type="entry name" value="DEGV DOMAIN-CONTAINING PROTEIN DR_1986-RELATED"/>
    <property type="match status" value="1"/>
</dbReference>
<dbReference type="GO" id="GO:0004371">
    <property type="term" value="F:glycerone kinase activity"/>
    <property type="evidence" value="ECO:0007669"/>
    <property type="project" value="InterPro"/>
</dbReference>
<dbReference type="Pfam" id="PF21645">
    <property type="entry name" value="FakA-like_M"/>
    <property type="match status" value="1"/>
</dbReference>
<dbReference type="InterPro" id="IPR048394">
    <property type="entry name" value="FakA-like_M"/>
</dbReference>
<evidence type="ECO:0000313" key="4">
    <source>
        <dbReference type="Proteomes" id="UP000234778"/>
    </source>
</evidence>
<dbReference type="Gene3D" id="1.25.40.340">
    <property type="match status" value="1"/>
</dbReference>
<evidence type="ECO:0000313" key="3">
    <source>
        <dbReference type="EMBL" id="PKY99714.1"/>
    </source>
</evidence>
<feature type="region of interest" description="Disordered" evidence="1">
    <location>
        <begin position="383"/>
        <end position="406"/>
    </location>
</feature>
<keyword evidence="3" id="KW-0418">Kinase</keyword>
<proteinExistence type="predicted"/>
<name>A0A2I1KVR0_9ACTO</name>
<dbReference type="Proteomes" id="UP000234778">
    <property type="component" value="Unassembled WGS sequence"/>
</dbReference>
<dbReference type="SMART" id="SM01120">
    <property type="entry name" value="Dak2"/>
    <property type="match status" value="1"/>
</dbReference>
<dbReference type="GeneID" id="81707758"/>
<sequence>MKDDGARLTPQSVDAEALRTWFSLARDTAEATRSLVDSLNVFPVPDSDTGTNVALTLRSAVEALRLLPAGADAAQVSRAAADGAVRGARGNSGLLVSQALSALADEVAQAPDPSGLRPVELVHAYERIASTTWAAVSRPVTGTLLTVARDAASTARQTLQDADAAHPATVADIAAAAALGAQESVVETAGMGHGPVDAGGAALMLLLTALSDCLGEQAQAAGSVTTGVSGTASEATYTRVAHQMLIDLASSGTPHGHLYDAQASPDASTGEFEVMYLLEATASQAAALRRQLEAVGDSVGVVGTPDALGVGLYQVHVHTDTPRAALPRGGRARQVCIHHLTPTTMALAGGWDAAEPPLAFAHPAQAQASNVISLERLAARRQRREAEREAGLRAHPSQGGAPLPRPQERVGVIACTRAPGLIEQLARTGAVVVLDPEREGIVRAVGDLGLAQVLVLPCDDDGAAAAHEAARYLAARAVPSVVSGPTGARLAAQVDPVPGQGLNSPQLLVADTDDEARALAAAVAVAGSVPGGPGGTGVTTPESTSLTELARRASLAGAHMHTLAFDGAQAEAESVAFAVASLLRGDDELVTVILGRDALPDVGSLAATAVAQRAETLTGSAEAIEVVVHAGGQVAPDVLIAVE</sequence>
<dbReference type="AlphaFoldDB" id="A0A2I1KVR0"/>
<dbReference type="PROSITE" id="PS51480">
    <property type="entry name" value="DHAL"/>
    <property type="match status" value="1"/>
</dbReference>
<gene>
    <name evidence="3" type="ORF">CYJ26_02200</name>
</gene>
<evidence type="ECO:0000256" key="1">
    <source>
        <dbReference type="SAM" id="MobiDB-lite"/>
    </source>
</evidence>
<dbReference type="EMBL" id="PKHA01000001">
    <property type="protein sequence ID" value="PKY99714.1"/>
    <property type="molecule type" value="Genomic_DNA"/>
</dbReference>
<evidence type="ECO:0000259" key="2">
    <source>
        <dbReference type="PROSITE" id="PS51480"/>
    </source>
</evidence>
<dbReference type="RefSeq" id="WP_101637851.1">
    <property type="nucleotide sequence ID" value="NZ_JBKUIE010000002.1"/>
</dbReference>
<feature type="domain" description="DhaL" evidence="2">
    <location>
        <begin position="16"/>
        <end position="212"/>
    </location>
</feature>
<dbReference type="SUPFAM" id="SSF101473">
    <property type="entry name" value="DhaL-like"/>
    <property type="match status" value="1"/>
</dbReference>
<dbReference type="SMART" id="SM01121">
    <property type="entry name" value="Dak1_2"/>
    <property type="match status" value="1"/>
</dbReference>
<dbReference type="InterPro" id="IPR036117">
    <property type="entry name" value="DhaL_dom_sf"/>
</dbReference>
<comment type="caution">
    <text evidence="3">The sequence shown here is derived from an EMBL/GenBank/DDBJ whole genome shotgun (WGS) entry which is preliminary data.</text>
</comment>
<protein>
    <submittedName>
        <fullName evidence="3">Glycerol kinase</fullName>
    </submittedName>
</protein>